<dbReference type="OrthoDB" id="9804366at2"/>
<dbReference type="PANTHER" id="PTHR43586:SF4">
    <property type="entry name" value="ISOPENICILLIN N EPIMERASE"/>
    <property type="match status" value="1"/>
</dbReference>
<evidence type="ECO:0000256" key="4">
    <source>
        <dbReference type="ARBA" id="ARBA00022898"/>
    </source>
</evidence>
<keyword evidence="4" id="KW-0663">Pyridoxal phosphate</keyword>
<protein>
    <recommendedName>
        <fullName evidence="3">cysteine desulfurase</fullName>
        <ecNumber evidence="3">2.8.1.7</ecNumber>
    </recommendedName>
</protein>
<dbReference type="NCBIfam" id="TIGR01977">
    <property type="entry name" value="am_tr_V_EF2568"/>
    <property type="match status" value="1"/>
</dbReference>
<dbReference type="EC" id="2.8.1.7" evidence="3"/>
<comment type="similarity">
    <text evidence="2">Belongs to the class-V pyridoxal-phosphate-dependent aminotransferase family. Csd subfamily.</text>
</comment>
<dbReference type="Proteomes" id="UP000184080">
    <property type="component" value="Unassembled WGS sequence"/>
</dbReference>
<proteinExistence type="inferred from homology"/>
<comment type="catalytic activity">
    <reaction evidence="5">
        <text>(sulfur carrier)-H + L-cysteine = (sulfur carrier)-SH + L-alanine</text>
        <dbReference type="Rhea" id="RHEA:43892"/>
        <dbReference type="Rhea" id="RHEA-COMP:14737"/>
        <dbReference type="Rhea" id="RHEA-COMP:14739"/>
        <dbReference type="ChEBI" id="CHEBI:29917"/>
        <dbReference type="ChEBI" id="CHEBI:35235"/>
        <dbReference type="ChEBI" id="CHEBI:57972"/>
        <dbReference type="ChEBI" id="CHEBI:64428"/>
        <dbReference type="EC" id="2.8.1.7"/>
    </reaction>
</comment>
<evidence type="ECO:0000256" key="2">
    <source>
        <dbReference type="ARBA" id="ARBA00010447"/>
    </source>
</evidence>
<dbReference type="Gene3D" id="3.90.1150.10">
    <property type="entry name" value="Aspartate Aminotransferase, domain 1"/>
    <property type="match status" value="1"/>
</dbReference>
<dbReference type="InterPro" id="IPR015422">
    <property type="entry name" value="PyrdxlP-dep_Trfase_small"/>
</dbReference>
<dbReference type="RefSeq" id="WP_073006902.1">
    <property type="nucleotide sequence ID" value="NZ_FQZO01000003.1"/>
</dbReference>
<dbReference type="InterPro" id="IPR016454">
    <property type="entry name" value="Cysteine_dSase"/>
</dbReference>
<organism evidence="7 8">
    <name type="scientific">Clostridium amylolyticum</name>
    <dbReference type="NCBI Taxonomy" id="1121298"/>
    <lineage>
        <taxon>Bacteria</taxon>
        <taxon>Bacillati</taxon>
        <taxon>Bacillota</taxon>
        <taxon>Clostridia</taxon>
        <taxon>Eubacteriales</taxon>
        <taxon>Clostridiaceae</taxon>
        <taxon>Clostridium</taxon>
    </lineage>
</organism>
<dbReference type="Gene3D" id="3.40.640.10">
    <property type="entry name" value="Type I PLP-dependent aspartate aminotransferase-like (Major domain)"/>
    <property type="match status" value="1"/>
</dbReference>
<dbReference type="AlphaFoldDB" id="A0A1M6HC05"/>
<dbReference type="InterPro" id="IPR010969">
    <property type="entry name" value="Cys_dSase-rel_unknwn_funct"/>
</dbReference>
<name>A0A1M6HC05_9CLOT</name>
<dbReference type="InterPro" id="IPR000192">
    <property type="entry name" value="Aminotrans_V_dom"/>
</dbReference>
<feature type="domain" description="Aminotransferase class V" evidence="6">
    <location>
        <begin position="4"/>
        <end position="373"/>
    </location>
</feature>
<evidence type="ECO:0000256" key="3">
    <source>
        <dbReference type="ARBA" id="ARBA00012239"/>
    </source>
</evidence>
<dbReference type="GO" id="GO:0031071">
    <property type="term" value="F:cysteine desulfurase activity"/>
    <property type="evidence" value="ECO:0007669"/>
    <property type="project" value="UniProtKB-EC"/>
</dbReference>
<evidence type="ECO:0000256" key="1">
    <source>
        <dbReference type="ARBA" id="ARBA00001933"/>
    </source>
</evidence>
<comment type="cofactor">
    <cofactor evidence="1">
        <name>pyridoxal 5'-phosphate</name>
        <dbReference type="ChEBI" id="CHEBI:597326"/>
    </cofactor>
</comment>
<dbReference type="PIRSF" id="PIRSF005572">
    <property type="entry name" value="NifS"/>
    <property type="match status" value="1"/>
</dbReference>
<sequence length="387" mass="42254">MKEIYLDNAATSFPKAPGVSESMCTYINRIGCNINRGAYSTSYGAEEIVFETREIICKLFNFQKPENVIFSKNITESLNVIIKGLFKEGDHIIVSSMEHNAVMRPLNSMVSRGIEYSKVQCNILGELNIEALIKEIKPNTKAIIITSASNVCGTIMPLKEIGQVAKKHNIYFIIDSAQGAGFIPMDYQSLGADIIAFTGHKGLLGPQGIGGFIINDELAALVNPLIEGGTGSLSEEEVQPPYMPDKFEAGTLNIPGIFGLNASLKYLLSTGVDTIREKELFLTQKFIEEVKNIPGAKLIGIPSINNRTAVISIDFTSDTIDNGIIAHYLSNDYGIMTRCGLHCAPSAHKTLGTFPNGTVRFSFGHNNTLKEVKYTIESINKGIKQFG</sequence>
<dbReference type="SUPFAM" id="SSF53383">
    <property type="entry name" value="PLP-dependent transferases"/>
    <property type="match status" value="1"/>
</dbReference>
<keyword evidence="8" id="KW-1185">Reference proteome</keyword>
<dbReference type="InterPro" id="IPR015424">
    <property type="entry name" value="PyrdxlP-dep_Trfase"/>
</dbReference>
<evidence type="ECO:0000313" key="8">
    <source>
        <dbReference type="Proteomes" id="UP000184080"/>
    </source>
</evidence>
<dbReference type="STRING" id="1121298.SAMN05444401_2461"/>
<dbReference type="EMBL" id="FQZO01000003">
    <property type="protein sequence ID" value="SHJ19629.1"/>
    <property type="molecule type" value="Genomic_DNA"/>
</dbReference>
<gene>
    <name evidence="7" type="ORF">SAMN05444401_2461</name>
</gene>
<evidence type="ECO:0000256" key="5">
    <source>
        <dbReference type="ARBA" id="ARBA00050776"/>
    </source>
</evidence>
<evidence type="ECO:0000313" key="7">
    <source>
        <dbReference type="EMBL" id="SHJ19629.1"/>
    </source>
</evidence>
<dbReference type="PANTHER" id="PTHR43586">
    <property type="entry name" value="CYSTEINE DESULFURASE"/>
    <property type="match status" value="1"/>
</dbReference>
<accession>A0A1M6HC05</accession>
<dbReference type="InterPro" id="IPR015421">
    <property type="entry name" value="PyrdxlP-dep_Trfase_major"/>
</dbReference>
<evidence type="ECO:0000259" key="6">
    <source>
        <dbReference type="Pfam" id="PF00266"/>
    </source>
</evidence>
<reference evidence="7 8" key="1">
    <citation type="submission" date="2016-11" db="EMBL/GenBank/DDBJ databases">
        <authorList>
            <person name="Jaros S."/>
            <person name="Januszkiewicz K."/>
            <person name="Wedrychowicz H."/>
        </authorList>
    </citation>
    <scope>NUCLEOTIDE SEQUENCE [LARGE SCALE GENOMIC DNA]</scope>
    <source>
        <strain evidence="7 8">DSM 21864</strain>
    </source>
</reference>
<dbReference type="Pfam" id="PF00266">
    <property type="entry name" value="Aminotran_5"/>
    <property type="match status" value="1"/>
</dbReference>